<dbReference type="GO" id="GO:0016651">
    <property type="term" value="F:oxidoreductase activity, acting on NAD(P)H"/>
    <property type="evidence" value="ECO:0007669"/>
    <property type="project" value="TreeGrafter"/>
</dbReference>
<dbReference type="InterPro" id="IPR028202">
    <property type="entry name" value="Reductase_C"/>
</dbReference>
<sequence length="509" mass="53959">MSQGAETIGEDFALGIDSAAVVEGAPVRGHVGGKDAIMVRKGDEVFVVGAFCTHYHGPLAEGLVVGDTIRCPWHHACFSLRDGQALRAPAFDALARWRVEQVDGRIFARERVKTAPPRPVPARVPRAVAIIGGGAAGFAAAHALRAEGYDGPIEMISADSAEPYDRPNLSKDYLAGTAQPEWLPLRDPAWYREQRIDLRLGRRVERLDLSGRRLLLDGGETRGFDALLLATGAEPVRLPIPGAEGSTAFYLRSVADADRLIAACSGARRAAVIGASFIGLEVAAALRARGLEVHVVAPEAVPMARILGPDLGAHVRRLHESHGVVFHLENTATEIGSGGLTLKNGGALAADIVAIGVGVRPNTALAEAAGLSVDRGVLVDACLETSVPGVYAAGDIARWPDRITGEAVRVEHWVVAERQGQTAARNMLGRGERFDAAPFFWSQHYDQAISYIGHAPAWDRAELSGDPASGSCEVSYFAGGRKLAVATLGRDLDSLRAEVAFEKAMGALL</sequence>
<dbReference type="AlphaFoldDB" id="A0A9W6LRM4"/>
<evidence type="ECO:0000259" key="9">
    <source>
        <dbReference type="PROSITE" id="PS51296"/>
    </source>
</evidence>
<keyword evidence="6" id="KW-0560">Oxidoreductase</keyword>
<keyword evidence="8" id="KW-0411">Iron-sulfur</keyword>
<evidence type="ECO:0000256" key="3">
    <source>
        <dbReference type="ARBA" id="ARBA00022714"/>
    </source>
</evidence>
<dbReference type="PROSITE" id="PS51296">
    <property type="entry name" value="RIESKE"/>
    <property type="match status" value="1"/>
</dbReference>
<dbReference type="InterPro" id="IPR023753">
    <property type="entry name" value="FAD/NAD-binding_dom"/>
</dbReference>
<comment type="cofactor">
    <cofactor evidence="1">
        <name>FAD</name>
        <dbReference type="ChEBI" id="CHEBI:57692"/>
    </cofactor>
</comment>
<dbReference type="SUPFAM" id="SSF51905">
    <property type="entry name" value="FAD/NAD(P)-binding domain"/>
    <property type="match status" value="2"/>
</dbReference>
<dbReference type="GO" id="GO:0005737">
    <property type="term" value="C:cytoplasm"/>
    <property type="evidence" value="ECO:0007669"/>
    <property type="project" value="TreeGrafter"/>
</dbReference>
<reference evidence="10" key="1">
    <citation type="journal article" date="2023" name="Int. J. Syst. Evol. Microbiol.">
        <title>Methylocystis iwaonis sp. nov., a type II methane-oxidizing bacterium from surface soil of a rice paddy field in Japan, and emended description of the genus Methylocystis (ex Whittenbury et al. 1970) Bowman et al. 1993.</title>
        <authorList>
            <person name="Kaise H."/>
            <person name="Sawadogo J.B."/>
            <person name="Alam M.S."/>
            <person name="Ueno C."/>
            <person name="Dianou D."/>
            <person name="Shinjo R."/>
            <person name="Asakawa S."/>
        </authorList>
    </citation>
    <scope>NUCLEOTIDE SEQUENCE</scope>
    <source>
        <strain evidence="10">LMG27198</strain>
    </source>
</reference>
<comment type="caution">
    <text evidence="10">The sequence shown here is derived from an EMBL/GenBank/DDBJ whole genome shotgun (WGS) entry which is preliminary data.</text>
</comment>
<evidence type="ECO:0000313" key="11">
    <source>
        <dbReference type="Proteomes" id="UP001144323"/>
    </source>
</evidence>
<dbReference type="Gene3D" id="2.102.10.10">
    <property type="entry name" value="Rieske [2Fe-2S] iron-sulphur domain"/>
    <property type="match status" value="1"/>
</dbReference>
<dbReference type="InterPro" id="IPR036188">
    <property type="entry name" value="FAD/NAD-bd_sf"/>
</dbReference>
<proteinExistence type="predicted"/>
<feature type="domain" description="Rieske" evidence="9">
    <location>
        <begin position="13"/>
        <end position="108"/>
    </location>
</feature>
<dbReference type="PRINTS" id="PR00368">
    <property type="entry name" value="FADPNR"/>
</dbReference>
<dbReference type="InterPro" id="IPR017941">
    <property type="entry name" value="Rieske_2Fe-2S"/>
</dbReference>
<dbReference type="InterPro" id="IPR050446">
    <property type="entry name" value="FAD-oxidoreductase/Apoptosis"/>
</dbReference>
<dbReference type="Pfam" id="PF14759">
    <property type="entry name" value="Reductase_C"/>
    <property type="match status" value="1"/>
</dbReference>
<dbReference type="Pfam" id="PF00355">
    <property type="entry name" value="Rieske"/>
    <property type="match status" value="1"/>
</dbReference>
<keyword evidence="11" id="KW-1185">Reference proteome</keyword>
<dbReference type="Pfam" id="PF07992">
    <property type="entry name" value="Pyr_redox_2"/>
    <property type="match status" value="1"/>
</dbReference>
<gene>
    <name evidence="10" type="ORF">LMG27198_16700</name>
</gene>
<dbReference type="Gene3D" id="3.30.390.30">
    <property type="match status" value="1"/>
</dbReference>
<keyword evidence="5" id="KW-0274">FAD</keyword>
<dbReference type="Gene3D" id="3.50.50.60">
    <property type="entry name" value="FAD/NAD(P)-binding domain"/>
    <property type="match status" value="2"/>
</dbReference>
<dbReference type="PANTHER" id="PTHR43557:SF2">
    <property type="entry name" value="RIESKE DOMAIN-CONTAINING PROTEIN-RELATED"/>
    <property type="match status" value="1"/>
</dbReference>
<keyword evidence="7" id="KW-0408">Iron</keyword>
<name>A0A9W6LRM4_9HYPH</name>
<dbReference type="PRINTS" id="PR00411">
    <property type="entry name" value="PNDRDTASEI"/>
</dbReference>
<dbReference type="RefSeq" id="WP_281802027.1">
    <property type="nucleotide sequence ID" value="NZ_BSEC01000001.1"/>
</dbReference>
<dbReference type="GO" id="GO:0051537">
    <property type="term" value="F:2 iron, 2 sulfur cluster binding"/>
    <property type="evidence" value="ECO:0007669"/>
    <property type="project" value="UniProtKB-KW"/>
</dbReference>
<keyword evidence="3" id="KW-0001">2Fe-2S</keyword>
<keyword evidence="2" id="KW-0285">Flavoprotein</keyword>
<dbReference type="GO" id="GO:0046872">
    <property type="term" value="F:metal ion binding"/>
    <property type="evidence" value="ECO:0007669"/>
    <property type="project" value="UniProtKB-KW"/>
</dbReference>
<accession>A0A9W6LRM4</accession>
<dbReference type="PANTHER" id="PTHR43557">
    <property type="entry name" value="APOPTOSIS-INDUCING FACTOR 1"/>
    <property type="match status" value="1"/>
</dbReference>
<evidence type="ECO:0000256" key="6">
    <source>
        <dbReference type="ARBA" id="ARBA00023002"/>
    </source>
</evidence>
<dbReference type="InterPro" id="IPR016156">
    <property type="entry name" value="FAD/NAD-linked_Rdtase_dimer_sf"/>
</dbReference>
<evidence type="ECO:0000256" key="2">
    <source>
        <dbReference type="ARBA" id="ARBA00022630"/>
    </source>
</evidence>
<evidence type="ECO:0000256" key="1">
    <source>
        <dbReference type="ARBA" id="ARBA00001974"/>
    </source>
</evidence>
<dbReference type="Proteomes" id="UP001144323">
    <property type="component" value="Unassembled WGS sequence"/>
</dbReference>
<evidence type="ECO:0000256" key="8">
    <source>
        <dbReference type="ARBA" id="ARBA00023014"/>
    </source>
</evidence>
<dbReference type="SUPFAM" id="SSF50022">
    <property type="entry name" value="ISP domain"/>
    <property type="match status" value="1"/>
</dbReference>
<dbReference type="InterPro" id="IPR036922">
    <property type="entry name" value="Rieske_2Fe-2S_sf"/>
</dbReference>
<keyword evidence="4" id="KW-0479">Metal-binding</keyword>
<protein>
    <submittedName>
        <fullName evidence="10">Pyridine nucleotide-disulfide oxidoreductase</fullName>
    </submittedName>
</protein>
<organism evidence="10 11">
    <name type="scientific">Methylocystis echinoides</name>
    <dbReference type="NCBI Taxonomy" id="29468"/>
    <lineage>
        <taxon>Bacteria</taxon>
        <taxon>Pseudomonadati</taxon>
        <taxon>Pseudomonadota</taxon>
        <taxon>Alphaproteobacteria</taxon>
        <taxon>Hyphomicrobiales</taxon>
        <taxon>Methylocystaceae</taxon>
        <taxon>Methylocystis</taxon>
    </lineage>
</organism>
<evidence type="ECO:0000256" key="5">
    <source>
        <dbReference type="ARBA" id="ARBA00022827"/>
    </source>
</evidence>
<dbReference type="EMBL" id="BSEC01000001">
    <property type="protein sequence ID" value="GLI92678.1"/>
    <property type="molecule type" value="Genomic_DNA"/>
</dbReference>
<evidence type="ECO:0000256" key="4">
    <source>
        <dbReference type="ARBA" id="ARBA00022723"/>
    </source>
</evidence>
<dbReference type="SUPFAM" id="SSF55424">
    <property type="entry name" value="FAD/NAD-linked reductases, dimerisation (C-terminal) domain"/>
    <property type="match status" value="1"/>
</dbReference>
<evidence type="ECO:0000256" key="7">
    <source>
        <dbReference type="ARBA" id="ARBA00023004"/>
    </source>
</evidence>
<evidence type="ECO:0000313" key="10">
    <source>
        <dbReference type="EMBL" id="GLI92678.1"/>
    </source>
</evidence>